<sequence length="622" mass="69356">MPSQSAPTRLASFLTLLPLLSFGVAASGECQNENEQPLEFRFFTDNNSWKDNGWTLECTEHGEGSSPKLLWQTPIGSLEQQESTEVIRQSACVPNSSTCTLHIYDASGNGLTGGNSDNDFTGWFAFLHGATTVGTYKNLENPSFSELTYCVGPKCDKAPQEKQINDEDCQDVVYLAMQLDNKPQDTTYQLVCGSDETVVWNGSGFTEAGAYVEEETCLPKDVCCRFVVTDEDTQGLTSSIDTSDPSLSDGTKAEGFIYLERNFVPLLEYDGSTGTEFKILSKTFGSCSSEKTSILDQEESVEQNTEEFIKQKPNDIPVVPSDEDADGKEQGGDSTTLGNPTKIAEEDINEHTGERESSDGESSIEQYLNQFYKEKEQHTQEEATQKVDNQDKDVTAAEEYLTEFFAERVKSDEETQPPQQEPQQKEQVTAPEDASSDVDSADAFVDYENFQYEPFTDDSLVSNDYGDDFTDDLFDDQLFTDDVEIWNTEPPTKGRNPWDLYDDVLKDDDQSWAEVDDIEEDLAWTKEQLSELEKLVHKADESLPIQQEDEGLSLGAKIGVGVAIPLLILWSVALVLYFFRERLMERFGETTDDEVLEKASTGSEDTYSQDDIRSVSSLGEAV</sequence>
<evidence type="ECO:0000313" key="5">
    <source>
        <dbReference type="Proteomes" id="UP000291116"/>
    </source>
</evidence>
<feature type="signal peptide" evidence="3">
    <location>
        <begin position="1"/>
        <end position="26"/>
    </location>
</feature>
<feature type="region of interest" description="Disordered" evidence="1">
    <location>
        <begin position="591"/>
        <end position="622"/>
    </location>
</feature>
<evidence type="ECO:0000256" key="2">
    <source>
        <dbReference type="SAM" id="Phobius"/>
    </source>
</evidence>
<evidence type="ECO:0008006" key="6">
    <source>
        <dbReference type="Google" id="ProtNLM"/>
    </source>
</evidence>
<keyword evidence="2" id="KW-1133">Transmembrane helix</keyword>
<proteinExistence type="predicted"/>
<accession>A0A448YXE8</accession>
<name>A0A448YXE8_9STRA</name>
<dbReference type="OrthoDB" id="47313at2759"/>
<gene>
    <name evidence="4" type="ORF">PSNMU_V1.4_AUG-EV-PASAV3_0010580</name>
</gene>
<dbReference type="Proteomes" id="UP000291116">
    <property type="component" value="Unassembled WGS sequence"/>
</dbReference>
<keyword evidence="3" id="KW-0732">Signal</keyword>
<dbReference type="EMBL" id="CAACVS010000027">
    <property type="protein sequence ID" value="VEU34436.1"/>
    <property type="molecule type" value="Genomic_DNA"/>
</dbReference>
<evidence type="ECO:0000256" key="3">
    <source>
        <dbReference type="SAM" id="SignalP"/>
    </source>
</evidence>
<evidence type="ECO:0000313" key="4">
    <source>
        <dbReference type="EMBL" id="VEU34436.1"/>
    </source>
</evidence>
<organism evidence="4 5">
    <name type="scientific">Pseudo-nitzschia multistriata</name>
    <dbReference type="NCBI Taxonomy" id="183589"/>
    <lineage>
        <taxon>Eukaryota</taxon>
        <taxon>Sar</taxon>
        <taxon>Stramenopiles</taxon>
        <taxon>Ochrophyta</taxon>
        <taxon>Bacillariophyta</taxon>
        <taxon>Bacillariophyceae</taxon>
        <taxon>Bacillariophycidae</taxon>
        <taxon>Bacillariales</taxon>
        <taxon>Bacillariaceae</taxon>
        <taxon>Pseudo-nitzschia</taxon>
    </lineage>
</organism>
<feature type="region of interest" description="Disordered" evidence="1">
    <location>
        <begin position="409"/>
        <end position="438"/>
    </location>
</feature>
<feature type="transmembrane region" description="Helical" evidence="2">
    <location>
        <begin position="558"/>
        <end position="579"/>
    </location>
</feature>
<evidence type="ECO:0000256" key="1">
    <source>
        <dbReference type="SAM" id="MobiDB-lite"/>
    </source>
</evidence>
<feature type="compositionally biased region" description="Acidic residues" evidence="1">
    <location>
        <begin position="296"/>
        <end position="305"/>
    </location>
</feature>
<keyword evidence="2" id="KW-0812">Transmembrane</keyword>
<feature type="compositionally biased region" description="Low complexity" evidence="1">
    <location>
        <begin position="416"/>
        <end position="427"/>
    </location>
</feature>
<keyword evidence="2" id="KW-0472">Membrane</keyword>
<dbReference type="AlphaFoldDB" id="A0A448YXE8"/>
<feature type="chain" id="PRO_5019407895" description="Ig-like domain-containing protein" evidence="3">
    <location>
        <begin position="27"/>
        <end position="622"/>
    </location>
</feature>
<keyword evidence="5" id="KW-1185">Reference proteome</keyword>
<feature type="region of interest" description="Disordered" evidence="1">
    <location>
        <begin position="291"/>
        <end position="345"/>
    </location>
</feature>
<protein>
    <recommendedName>
        <fullName evidence="6">Ig-like domain-containing protein</fullName>
    </recommendedName>
</protein>
<reference evidence="4 5" key="1">
    <citation type="submission" date="2019-01" db="EMBL/GenBank/DDBJ databases">
        <authorList>
            <person name="Ferrante I. M."/>
        </authorList>
    </citation>
    <scope>NUCLEOTIDE SEQUENCE [LARGE SCALE GENOMIC DNA]</scope>
    <source>
        <strain evidence="4 5">B856</strain>
    </source>
</reference>